<evidence type="ECO:0000256" key="1">
    <source>
        <dbReference type="SAM" id="MobiDB-lite"/>
    </source>
</evidence>
<feature type="transmembrane region" description="Helical" evidence="2">
    <location>
        <begin position="160"/>
        <end position="186"/>
    </location>
</feature>
<proteinExistence type="predicted"/>
<dbReference type="Pfam" id="PF09835">
    <property type="entry name" value="DUF2062"/>
    <property type="match status" value="1"/>
</dbReference>
<feature type="transmembrane region" description="Helical" evidence="2">
    <location>
        <begin position="56"/>
        <end position="75"/>
    </location>
</feature>
<keyword evidence="5" id="KW-1185">Reference proteome</keyword>
<keyword evidence="2" id="KW-0812">Transmembrane</keyword>
<dbReference type="AlphaFoldDB" id="A0A6B2LZ50"/>
<evidence type="ECO:0000256" key="2">
    <source>
        <dbReference type="SAM" id="Phobius"/>
    </source>
</evidence>
<dbReference type="RefSeq" id="WP_163961945.1">
    <property type="nucleotide sequence ID" value="NZ_JAAGNX010000001.1"/>
</dbReference>
<name>A0A6B2LZ50_9BACT</name>
<dbReference type="InterPro" id="IPR018639">
    <property type="entry name" value="DUF2062"/>
</dbReference>
<keyword evidence="2" id="KW-1133">Transmembrane helix</keyword>
<organism evidence="4 5">
    <name type="scientific">Oceanipulchritudo coccoides</name>
    <dbReference type="NCBI Taxonomy" id="2706888"/>
    <lineage>
        <taxon>Bacteria</taxon>
        <taxon>Pseudomonadati</taxon>
        <taxon>Verrucomicrobiota</taxon>
        <taxon>Opitutia</taxon>
        <taxon>Puniceicoccales</taxon>
        <taxon>Oceanipulchritudinaceae</taxon>
        <taxon>Oceanipulchritudo</taxon>
    </lineage>
</organism>
<keyword evidence="2" id="KW-0472">Membrane</keyword>
<evidence type="ECO:0000259" key="3">
    <source>
        <dbReference type="Pfam" id="PF09835"/>
    </source>
</evidence>
<gene>
    <name evidence="4" type="ORF">G0Q06_01980</name>
</gene>
<comment type="caution">
    <text evidence="4">The sequence shown here is derived from an EMBL/GenBank/DDBJ whole genome shotgun (WGS) entry which is preliminary data.</text>
</comment>
<evidence type="ECO:0000313" key="4">
    <source>
        <dbReference type="EMBL" id="NDV61214.1"/>
    </source>
</evidence>
<feature type="domain" description="DUF2062" evidence="3">
    <location>
        <begin position="46"/>
        <end position="179"/>
    </location>
</feature>
<sequence length="224" mass="25557">MTQEEHRLNRRRLERIARVKRVLRWMPRRANVHRYPVLRWFASATRKRSYLWCFRVKNAIPALYAGCILALLPLYGIQLPIAVGLAFLLRANLPILTSTIFITNPFTILPAYFACFQIGRVLLNIFGVDTPQINMAEMKLLIDALQSGNWAMNLLYLANIWWVTALGGIILGTSLATIAAGIYKLAAYEVMVSVKRLKELQKKRQEQVAQPPEQSPNPKQAETP</sequence>
<accession>A0A6B2LZ50</accession>
<dbReference type="EMBL" id="JAAGNX010000001">
    <property type="protein sequence ID" value="NDV61214.1"/>
    <property type="molecule type" value="Genomic_DNA"/>
</dbReference>
<protein>
    <submittedName>
        <fullName evidence="4">DUF2062 domain-containing protein</fullName>
    </submittedName>
</protein>
<reference evidence="4 5" key="1">
    <citation type="submission" date="2020-02" db="EMBL/GenBank/DDBJ databases">
        <title>Albibacoteraceae fam. nov., the first described family within the subdivision 4 Verrucomicrobia.</title>
        <authorList>
            <person name="Xi F."/>
        </authorList>
    </citation>
    <scope>NUCLEOTIDE SEQUENCE [LARGE SCALE GENOMIC DNA]</scope>
    <source>
        <strain evidence="4 5">CK1056</strain>
    </source>
</reference>
<dbReference type="Proteomes" id="UP000478417">
    <property type="component" value="Unassembled WGS sequence"/>
</dbReference>
<feature type="region of interest" description="Disordered" evidence="1">
    <location>
        <begin position="203"/>
        <end position="224"/>
    </location>
</feature>
<evidence type="ECO:0000313" key="5">
    <source>
        <dbReference type="Proteomes" id="UP000478417"/>
    </source>
</evidence>